<proteinExistence type="predicted"/>
<dbReference type="AlphaFoldDB" id="A0A8K0KK97"/>
<dbReference type="EMBL" id="KZ308957">
    <property type="protein sequence ID" value="KAG8235838.1"/>
    <property type="molecule type" value="Genomic_DNA"/>
</dbReference>
<gene>
    <name evidence="2" type="ORF">J437_LFUL015630</name>
</gene>
<dbReference type="GO" id="GO:0005737">
    <property type="term" value="C:cytoplasm"/>
    <property type="evidence" value="ECO:0007669"/>
    <property type="project" value="TreeGrafter"/>
</dbReference>
<reference evidence="2" key="1">
    <citation type="submission" date="2013-04" db="EMBL/GenBank/DDBJ databases">
        <authorList>
            <person name="Qu J."/>
            <person name="Murali S.C."/>
            <person name="Bandaranaike D."/>
            <person name="Bellair M."/>
            <person name="Blankenburg K."/>
            <person name="Chao H."/>
            <person name="Dinh H."/>
            <person name="Doddapaneni H."/>
            <person name="Downs B."/>
            <person name="Dugan-Rocha S."/>
            <person name="Elkadiri S."/>
            <person name="Gnanaolivu R.D."/>
            <person name="Hernandez B."/>
            <person name="Javaid M."/>
            <person name="Jayaseelan J.C."/>
            <person name="Lee S."/>
            <person name="Li M."/>
            <person name="Ming W."/>
            <person name="Munidasa M."/>
            <person name="Muniz J."/>
            <person name="Nguyen L."/>
            <person name="Ongeri F."/>
            <person name="Osuji N."/>
            <person name="Pu L.-L."/>
            <person name="Puazo M."/>
            <person name="Qu C."/>
            <person name="Quiroz J."/>
            <person name="Raj R."/>
            <person name="Weissenberger G."/>
            <person name="Xin Y."/>
            <person name="Zou X."/>
            <person name="Han Y."/>
            <person name="Richards S."/>
            <person name="Worley K."/>
            <person name="Muzny D."/>
            <person name="Gibbs R."/>
        </authorList>
    </citation>
    <scope>NUCLEOTIDE SEQUENCE</scope>
    <source>
        <strain evidence="2">Sampled in the wild</strain>
    </source>
</reference>
<dbReference type="Proteomes" id="UP000792457">
    <property type="component" value="Unassembled WGS sequence"/>
</dbReference>
<feature type="coiled-coil region" evidence="1">
    <location>
        <begin position="96"/>
        <end position="127"/>
    </location>
</feature>
<evidence type="ECO:0000313" key="3">
    <source>
        <dbReference type="Proteomes" id="UP000792457"/>
    </source>
</evidence>
<protein>
    <recommendedName>
        <fullName evidence="4">SH2 domain-containing protein 4A</fullName>
    </recommendedName>
</protein>
<accession>A0A8K0KK97</accession>
<dbReference type="PANTHER" id="PTHR14388:SF17">
    <property type="entry name" value="SH2 DOMAIN-CONTAINING PROTEIN"/>
    <property type="match status" value="1"/>
</dbReference>
<keyword evidence="3" id="KW-1185">Reference proteome</keyword>
<dbReference type="PANTHER" id="PTHR14388">
    <property type="entry name" value="T CELL-SPECIFIC ADAPTER PROTEIN TSAD"/>
    <property type="match status" value="1"/>
</dbReference>
<evidence type="ECO:0008006" key="4">
    <source>
        <dbReference type="Google" id="ProtNLM"/>
    </source>
</evidence>
<sequence>MLQQILKDLWVDPELLAELDEDMKQTLFCHMRQEQIRRWDMWDKQQEEECSLRERKALQPKSQEKKQSRVQFLMGDDGEPWVWVMGEHADDKTIEEILEEEAIEKARKQAEKETEELRKNVAVELTEMIDFNQRQIEEYETVTEKDEEYPMDLYCTVDEIREPSMHPVSLDINGEKDMRAAFQEMTISKVI</sequence>
<evidence type="ECO:0000256" key="1">
    <source>
        <dbReference type="SAM" id="Coils"/>
    </source>
</evidence>
<dbReference type="OrthoDB" id="10003345at2759"/>
<reference evidence="2" key="2">
    <citation type="submission" date="2017-10" db="EMBL/GenBank/DDBJ databases">
        <title>Ladona fulva Genome sequencing and assembly.</title>
        <authorList>
            <person name="Murali S."/>
            <person name="Richards S."/>
            <person name="Bandaranaike D."/>
            <person name="Bellair M."/>
            <person name="Blankenburg K."/>
            <person name="Chao H."/>
            <person name="Dinh H."/>
            <person name="Doddapaneni H."/>
            <person name="Dugan-Rocha S."/>
            <person name="Elkadiri S."/>
            <person name="Gnanaolivu R."/>
            <person name="Hernandez B."/>
            <person name="Skinner E."/>
            <person name="Javaid M."/>
            <person name="Lee S."/>
            <person name="Li M."/>
            <person name="Ming W."/>
            <person name="Munidasa M."/>
            <person name="Muniz J."/>
            <person name="Nguyen L."/>
            <person name="Hughes D."/>
            <person name="Osuji N."/>
            <person name="Pu L.-L."/>
            <person name="Puazo M."/>
            <person name="Qu C."/>
            <person name="Quiroz J."/>
            <person name="Raj R."/>
            <person name="Weissenberger G."/>
            <person name="Xin Y."/>
            <person name="Zou X."/>
            <person name="Han Y."/>
            <person name="Worley K."/>
            <person name="Muzny D."/>
            <person name="Gibbs R."/>
        </authorList>
    </citation>
    <scope>NUCLEOTIDE SEQUENCE</scope>
    <source>
        <strain evidence="2">Sampled in the wild</strain>
    </source>
</reference>
<keyword evidence="1" id="KW-0175">Coiled coil</keyword>
<evidence type="ECO:0000313" key="2">
    <source>
        <dbReference type="EMBL" id="KAG8235838.1"/>
    </source>
</evidence>
<organism evidence="2 3">
    <name type="scientific">Ladona fulva</name>
    <name type="common">Scarce chaser dragonfly</name>
    <name type="synonym">Libellula fulva</name>
    <dbReference type="NCBI Taxonomy" id="123851"/>
    <lineage>
        <taxon>Eukaryota</taxon>
        <taxon>Metazoa</taxon>
        <taxon>Ecdysozoa</taxon>
        <taxon>Arthropoda</taxon>
        <taxon>Hexapoda</taxon>
        <taxon>Insecta</taxon>
        <taxon>Pterygota</taxon>
        <taxon>Palaeoptera</taxon>
        <taxon>Odonata</taxon>
        <taxon>Epiprocta</taxon>
        <taxon>Anisoptera</taxon>
        <taxon>Libelluloidea</taxon>
        <taxon>Libellulidae</taxon>
        <taxon>Ladona</taxon>
    </lineage>
</organism>
<comment type="caution">
    <text evidence="2">The sequence shown here is derived from an EMBL/GenBank/DDBJ whole genome shotgun (WGS) entry which is preliminary data.</text>
</comment>
<name>A0A8K0KK97_LADFU</name>